<keyword evidence="1" id="KW-0614">Plasmid</keyword>
<keyword evidence="2" id="KW-1185">Reference proteome</keyword>
<evidence type="ECO:0008006" key="3">
    <source>
        <dbReference type="Google" id="ProtNLM"/>
    </source>
</evidence>
<dbReference type="KEGG" id="mcic:A4R28_32585"/>
<dbReference type="AlphaFoldDB" id="A0AB38TL31"/>
<organism evidence="1 2">
    <name type="scientific">Mesorhizobium ciceri</name>
    <dbReference type="NCBI Taxonomy" id="39645"/>
    <lineage>
        <taxon>Bacteria</taxon>
        <taxon>Pseudomonadati</taxon>
        <taxon>Pseudomonadota</taxon>
        <taxon>Alphaproteobacteria</taxon>
        <taxon>Hyphomicrobiales</taxon>
        <taxon>Phyllobacteriaceae</taxon>
        <taxon>Mesorhizobium</taxon>
    </lineage>
</organism>
<sequence>MPRTNNDARNEKTTSAAAIIVDKERAERAAKTARLKEARLAQAITPSPIERKQRVTKKVRRIFVAG</sequence>
<evidence type="ECO:0000313" key="2">
    <source>
        <dbReference type="Proteomes" id="UP001060070"/>
    </source>
</evidence>
<evidence type="ECO:0000313" key="1">
    <source>
        <dbReference type="EMBL" id="UTU55078.1"/>
    </source>
</evidence>
<reference evidence="1 2" key="1">
    <citation type="journal article" date="2022" name="Microbiol. Resour. Announc.">
        <title>Complete Genome Sequence of Mesorhizobium ciceri Strain R30, a Rhizobium Used as a Commercial Inoculant for Chickpea in Argentina.</title>
        <authorList>
            <person name="Foresto E."/>
            <person name="Revale S."/>
            <person name="Primo E."/>
            <person name="Nievas F."/>
            <person name="Carezzano E."/>
            <person name="Puente M."/>
            <person name="Alzari P."/>
            <person name="Mart M."/>
            <person name="Ben-Assaya M."/>
            <person name="Mornico D."/>
            <person name="Santoro M."/>
            <person name="Mart F."/>
            <person name="Giordano W."/>
            <person name="Bogino P."/>
        </authorList>
    </citation>
    <scope>NUCLEOTIDE SEQUENCE [LARGE SCALE GENOMIC DNA]</scope>
    <source>
        <strain evidence="1 2">R30</strain>
    </source>
</reference>
<protein>
    <recommendedName>
        <fullName evidence="3">Transcriptional regulator</fullName>
    </recommendedName>
</protein>
<gene>
    <name evidence="1" type="ORF">LRP29_32585</name>
</gene>
<geneLocation type="plasmid" evidence="1 2">
    <name>unnamed</name>
</geneLocation>
<dbReference type="EMBL" id="CP088148">
    <property type="protein sequence ID" value="UTU55078.1"/>
    <property type="molecule type" value="Genomic_DNA"/>
</dbReference>
<name>A0AB38TL31_9HYPH</name>
<proteinExistence type="predicted"/>
<dbReference type="GeneID" id="91564696"/>
<dbReference type="RefSeq" id="WP_013525113.1">
    <property type="nucleotide sequence ID" value="NZ_CP015063.1"/>
</dbReference>
<accession>A0AB38TL31</accession>
<dbReference type="Proteomes" id="UP001060070">
    <property type="component" value="Plasmid unnamed"/>
</dbReference>